<gene>
    <name evidence="2" type="ORF">NJ959_13315</name>
</gene>
<protein>
    <submittedName>
        <fullName evidence="2">CHAT domain-containing protein</fullName>
    </submittedName>
</protein>
<dbReference type="SMART" id="SM00028">
    <property type="entry name" value="TPR"/>
    <property type="match status" value="5"/>
</dbReference>
<dbReference type="RefSeq" id="WP_254012218.1">
    <property type="nucleotide sequence ID" value="NZ_JAMZMM010000115.1"/>
</dbReference>
<dbReference type="Gene3D" id="1.25.40.10">
    <property type="entry name" value="Tetratricopeptide repeat domain"/>
    <property type="match status" value="3"/>
</dbReference>
<dbReference type="EMBL" id="JAMZMM010000115">
    <property type="protein sequence ID" value="MCP2729432.1"/>
    <property type="molecule type" value="Genomic_DNA"/>
</dbReference>
<comment type="caution">
    <text evidence="2">The sequence shown here is derived from an EMBL/GenBank/DDBJ whole genome shotgun (WGS) entry which is preliminary data.</text>
</comment>
<organism evidence="2 3">
    <name type="scientific">Limnofasciculus baicalensis BBK-W-15</name>
    <dbReference type="NCBI Taxonomy" id="2699891"/>
    <lineage>
        <taxon>Bacteria</taxon>
        <taxon>Bacillati</taxon>
        <taxon>Cyanobacteriota</taxon>
        <taxon>Cyanophyceae</taxon>
        <taxon>Coleofasciculales</taxon>
        <taxon>Coleofasciculaceae</taxon>
        <taxon>Limnofasciculus</taxon>
        <taxon>Limnofasciculus baicalensis</taxon>
    </lineage>
</organism>
<feature type="domain" description="CHAT" evidence="1">
    <location>
        <begin position="694"/>
        <end position="977"/>
    </location>
</feature>
<dbReference type="Pfam" id="PF12770">
    <property type="entry name" value="CHAT"/>
    <property type="match status" value="1"/>
</dbReference>
<dbReference type="InterPro" id="IPR019734">
    <property type="entry name" value="TPR_rpt"/>
</dbReference>
<dbReference type="AlphaFoldDB" id="A0AAE3GT06"/>
<evidence type="ECO:0000313" key="2">
    <source>
        <dbReference type="EMBL" id="MCP2729432.1"/>
    </source>
</evidence>
<dbReference type="Proteomes" id="UP001204953">
    <property type="component" value="Unassembled WGS sequence"/>
</dbReference>
<dbReference type="PANTHER" id="PTHR10098">
    <property type="entry name" value="RAPSYN-RELATED"/>
    <property type="match status" value="1"/>
</dbReference>
<dbReference type="InterPro" id="IPR011990">
    <property type="entry name" value="TPR-like_helical_dom_sf"/>
</dbReference>
<dbReference type="InterPro" id="IPR024983">
    <property type="entry name" value="CHAT_dom"/>
</dbReference>
<evidence type="ECO:0000259" key="1">
    <source>
        <dbReference type="Pfam" id="PF12770"/>
    </source>
</evidence>
<dbReference type="Pfam" id="PF13424">
    <property type="entry name" value="TPR_12"/>
    <property type="match status" value="1"/>
</dbReference>
<dbReference type="SUPFAM" id="SSF48452">
    <property type="entry name" value="TPR-like"/>
    <property type="match status" value="1"/>
</dbReference>
<reference evidence="2" key="1">
    <citation type="submission" date="2022-06" db="EMBL/GenBank/DDBJ databases">
        <title>New cyanobacteria of genus Symplocastrum in benthos of Lake Baikal.</title>
        <authorList>
            <person name="Sorokovikova E."/>
            <person name="Tikhonova I."/>
            <person name="Krasnopeev A."/>
            <person name="Evseev P."/>
            <person name="Gladkikh A."/>
            <person name="Belykh O."/>
        </authorList>
    </citation>
    <scope>NUCLEOTIDE SEQUENCE</scope>
    <source>
        <strain evidence="2">BBK-W-15</strain>
    </source>
</reference>
<dbReference type="PANTHER" id="PTHR10098:SF112">
    <property type="entry name" value="SLR0380 PROTEIN"/>
    <property type="match status" value="1"/>
</dbReference>
<accession>A0AAE3GT06</accession>
<keyword evidence="3" id="KW-1185">Reference proteome</keyword>
<proteinExistence type="predicted"/>
<sequence>MMKHILPSRFSHYPLRRRIILVILGLILSLSIHTLPQVRAALPIPPENSPIALVQSGKNHYDAGQFSEAVQILQQAQQNYEASGDVLKQAQVLSLLSLSYQKLGQWDKAEEAINASLSLIETVPNGSDIVHAQVLNAQGNLQLATGNAEAALKTWQAAETFYKKVEDKVGILGSHINQAEAMQALGLYRRTEQLLAQVEEELLHLNDSPLKAKGLQNLGNVLRQKGDLDKSHKILTQSLAVTQELKSPQQESQVLLSLANTERTLARRSEVFKDKTAAKKYNQDAIKQYQESAKIATSPLTKIQAQLNQLSLLIEIEQLSNAKTIVPQIIAEVATLPVSRASVYAHVNLAESLMKMSLMSGDSSLVRSGADFCENTWRLEIAATQTKSAFADSIQPAEAGFVCVAPDFQSVGNLPDGDTPLAKGNSSLVIGKQQITNNKQQITNNKQPTTNNIPQILETAIKQAESLKDERAKSYSLGTLGKFYENTEDWKNGKNVTEKALLVAQQINASDIAYQWQWQLGRLLQDEAETISQNKEANPDAIAYYTAAFNTLKSLRSDIVSLNPEIQFSFRESVEPIYRQLVDLLLRSPTPPKENLIQARNVMEALQLAELDNFFRDACATPEAVNIDNVDKQAGIFYPIILENRLEVILKLPGEDNLHHYGNNGVSEAQVDEAVQELRIALTKRSSSISQVKKASKKIYDWLIKPFENELKNVSNSEGNRVKTLVFVLDGSLRNIPPATLYDGEKYLVEKYAIAMTPGLQLLEPKPLVAENIKVLIAGATNAPSFQKEKFTSLDNVEDELKEIGGELINSETLQNQNFLEENIQTQINSAPFNIVHIATHGKFSSNPQETFILDWNKRITVKDLDSLLRINNPTKATAIELLVLSACETAAGDKRAALGLAGIAIRAGAHSTLATLWQVNDASTAAFMLRFYQQLSNPEISKAEAIRNTQIAFMSEYPNTDYNRPYYWAPFILVGNWL</sequence>
<evidence type="ECO:0000313" key="3">
    <source>
        <dbReference type="Proteomes" id="UP001204953"/>
    </source>
</evidence>
<name>A0AAE3GT06_9CYAN</name>